<dbReference type="Proteomes" id="UP001302367">
    <property type="component" value="Chromosome 4"/>
</dbReference>
<dbReference type="OrthoDB" id="2094445at2759"/>
<dbReference type="GO" id="GO:0015986">
    <property type="term" value="P:proton motive force-driven ATP synthesis"/>
    <property type="evidence" value="ECO:0007669"/>
    <property type="project" value="TreeGrafter"/>
</dbReference>
<dbReference type="AlphaFoldDB" id="A0A2G5HMP6"/>
<evidence type="ECO:0000313" key="5">
    <source>
        <dbReference type="EMBL" id="WPB01170.1"/>
    </source>
</evidence>
<dbReference type="PANTHER" id="PTHR28074:SF1">
    <property type="entry name" value="ATP SYNTHASE SUBUNIT K, MITOCHONDRIAL"/>
    <property type="match status" value="1"/>
</dbReference>
<reference evidence="4 6" key="1">
    <citation type="submission" date="2015-10" db="EMBL/GenBank/DDBJ databases">
        <title>The cercosporin biosynthetic gene cluster was horizontally transferred to several fungal lineages and shown to be expanded in Cercospora beticola based on microsynteny with recipient genomes.</title>
        <authorList>
            <person name="De Jonge R."/>
            <person name="Ebert M.K."/>
            <person name="Suttle J.C."/>
            <person name="Jurick Ii W.M."/>
            <person name="Secor G.A."/>
            <person name="Thomma B.P."/>
            <person name="Van De Peer Y."/>
            <person name="Bolton M.D."/>
        </authorList>
    </citation>
    <scope>NUCLEOTIDE SEQUENCE [LARGE SCALE GENOMIC DNA]</scope>
    <source>
        <strain evidence="4 6">09-40</strain>
    </source>
</reference>
<accession>A0A2G5HMP6</accession>
<evidence type="ECO:0000313" key="7">
    <source>
        <dbReference type="Proteomes" id="UP001302367"/>
    </source>
</evidence>
<keyword evidence="2" id="KW-0496">Mitochondrion</keyword>
<dbReference type="EMBL" id="LKMD01000105">
    <property type="protein sequence ID" value="PIA93523.1"/>
    <property type="molecule type" value="Genomic_DNA"/>
</dbReference>
<dbReference type="InterPro" id="IPR021278">
    <property type="entry name" value="ATP19"/>
</dbReference>
<evidence type="ECO:0000313" key="4">
    <source>
        <dbReference type="EMBL" id="PIA93523.1"/>
    </source>
</evidence>
<organism evidence="4 6">
    <name type="scientific">Cercospora beticola</name>
    <name type="common">Sugarbeet leaf spot fungus</name>
    <dbReference type="NCBI Taxonomy" id="122368"/>
    <lineage>
        <taxon>Eukaryota</taxon>
        <taxon>Fungi</taxon>
        <taxon>Dikarya</taxon>
        <taxon>Ascomycota</taxon>
        <taxon>Pezizomycotina</taxon>
        <taxon>Dothideomycetes</taxon>
        <taxon>Dothideomycetidae</taxon>
        <taxon>Mycosphaerellales</taxon>
        <taxon>Mycosphaerellaceae</taxon>
        <taxon>Cercospora</taxon>
    </lineage>
</organism>
<gene>
    <name evidence="4" type="ORF">CB0940_03966</name>
    <name evidence="5" type="ORF">RHO25_005791</name>
</gene>
<dbReference type="EMBL" id="CP134187">
    <property type="protein sequence ID" value="WPB01170.1"/>
    <property type="molecule type" value="Genomic_DNA"/>
</dbReference>
<evidence type="ECO:0008006" key="8">
    <source>
        <dbReference type="Google" id="ProtNLM"/>
    </source>
</evidence>
<dbReference type="Pfam" id="PF11022">
    <property type="entry name" value="ATP19"/>
    <property type="match status" value="1"/>
</dbReference>
<proteinExistence type="predicted"/>
<dbReference type="Proteomes" id="UP000230605">
    <property type="component" value="Chromosome 4"/>
</dbReference>
<comment type="subcellular location">
    <subcellularLocation>
        <location evidence="1">Mitochondrion membrane</location>
    </subcellularLocation>
</comment>
<protein>
    <recommendedName>
        <fullName evidence="8">ATP synthase subunit K, mitochondrial</fullName>
    </recommendedName>
</protein>
<sequence length="119" mass="13036">MGTRLIPAGKELPLRLHFGLSNIGHSVHPSIFHQIQSLLPPQTANMVVYYEVFGQKVGSHILSIATLSTLFVGTWAMSGGKKTAAANQGPPINASNKDEENFIQQFLKEAEQDAKKEKH</sequence>
<evidence type="ECO:0000256" key="3">
    <source>
        <dbReference type="ARBA" id="ARBA00023136"/>
    </source>
</evidence>
<evidence type="ECO:0000256" key="1">
    <source>
        <dbReference type="ARBA" id="ARBA00004325"/>
    </source>
</evidence>
<name>A0A2G5HMP6_CERBT</name>
<keyword evidence="7" id="KW-1185">Reference proteome</keyword>
<evidence type="ECO:0000256" key="2">
    <source>
        <dbReference type="ARBA" id="ARBA00023128"/>
    </source>
</evidence>
<dbReference type="GO" id="GO:0031966">
    <property type="term" value="C:mitochondrial membrane"/>
    <property type="evidence" value="ECO:0007669"/>
    <property type="project" value="UniProtKB-SubCell"/>
</dbReference>
<evidence type="ECO:0000313" key="6">
    <source>
        <dbReference type="Proteomes" id="UP000230605"/>
    </source>
</evidence>
<keyword evidence="3" id="KW-0472">Membrane</keyword>
<dbReference type="PANTHER" id="PTHR28074">
    <property type="entry name" value="ATP SYNTHASE SUBUNIT K, MITOCHONDRIAL"/>
    <property type="match status" value="1"/>
</dbReference>
<reference evidence="5 7" key="2">
    <citation type="submission" date="2023-09" db="EMBL/GenBank/DDBJ databases">
        <title>Complete-Gapless Cercospora beticola genome.</title>
        <authorList>
            <person name="Wyatt N.A."/>
            <person name="Spanner R.E."/>
            <person name="Bolton M.D."/>
        </authorList>
    </citation>
    <scope>NUCLEOTIDE SEQUENCE [LARGE SCALE GENOMIC DNA]</scope>
    <source>
        <strain evidence="5">Cb09-40</strain>
    </source>
</reference>